<keyword evidence="2" id="KW-1185">Reference proteome</keyword>
<accession>A0A917E2K0</accession>
<evidence type="ECO:0000313" key="2">
    <source>
        <dbReference type="Proteomes" id="UP000644699"/>
    </source>
</evidence>
<protein>
    <submittedName>
        <fullName evidence="1">Uncharacterized protein</fullName>
    </submittedName>
</protein>
<dbReference type="RefSeq" id="WP_188907235.1">
    <property type="nucleotide sequence ID" value="NZ_BMIQ01000001.1"/>
</dbReference>
<proteinExistence type="predicted"/>
<evidence type="ECO:0000313" key="1">
    <source>
        <dbReference type="EMBL" id="GGD94612.1"/>
    </source>
</evidence>
<dbReference type="Proteomes" id="UP000644699">
    <property type="component" value="Unassembled WGS sequence"/>
</dbReference>
<dbReference type="AlphaFoldDB" id="A0A917E2K0"/>
<dbReference type="EMBL" id="BMIQ01000001">
    <property type="protein sequence ID" value="GGD94612.1"/>
    <property type="molecule type" value="Genomic_DNA"/>
</dbReference>
<sequence>MTEAPKSFHRFAEAVMQDIHLFKTKAEFFRFALGRMSSAERGEFEEFVDRLNAGEISDRDLQASWNSSAADLLFPDPIDLHRFLTEAATYAKVVPPRHRFGR</sequence>
<gene>
    <name evidence="1" type="ORF">GCM10011390_11730</name>
</gene>
<organism evidence="1 2">
    <name type="scientific">Aureimonas endophytica</name>
    <dbReference type="NCBI Taxonomy" id="2027858"/>
    <lineage>
        <taxon>Bacteria</taxon>
        <taxon>Pseudomonadati</taxon>
        <taxon>Pseudomonadota</taxon>
        <taxon>Alphaproteobacteria</taxon>
        <taxon>Hyphomicrobiales</taxon>
        <taxon>Aurantimonadaceae</taxon>
        <taxon>Aureimonas</taxon>
    </lineage>
</organism>
<name>A0A917E2K0_9HYPH</name>
<reference evidence="1" key="2">
    <citation type="submission" date="2020-09" db="EMBL/GenBank/DDBJ databases">
        <authorList>
            <person name="Sun Q."/>
            <person name="Zhou Y."/>
        </authorList>
    </citation>
    <scope>NUCLEOTIDE SEQUENCE</scope>
    <source>
        <strain evidence="1">CGMCC 1.15367</strain>
    </source>
</reference>
<comment type="caution">
    <text evidence="1">The sequence shown here is derived from an EMBL/GenBank/DDBJ whole genome shotgun (WGS) entry which is preliminary data.</text>
</comment>
<reference evidence="1" key="1">
    <citation type="journal article" date="2014" name="Int. J. Syst. Evol. Microbiol.">
        <title>Complete genome sequence of Corynebacterium casei LMG S-19264T (=DSM 44701T), isolated from a smear-ripened cheese.</title>
        <authorList>
            <consortium name="US DOE Joint Genome Institute (JGI-PGF)"/>
            <person name="Walter F."/>
            <person name="Albersmeier A."/>
            <person name="Kalinowski J."/>
            <person name="Ruckert C."/>
        </authorList>
    </citation>
    <scope>NUCLEOTIDE SEQUENCE</scope>
    <source>
        <strain evidence="1">CGMCC 1.15367</strain>
    </source>
</reference>